<protein>
    <submittedName>
        <fullName evidence="2">Uncharacterized protein</fullName>
    </submittedName>
</protein>
<comment type="caution">
    <text evidence="2">The sequence shown here is derived from an EMBL/GenBank/DDBJ whole genome shotgun (WGS) entry which is preliminary data.</text>
</comment>
<dbReference type="Proteomes" id="UP001501509">
    <property type="component" value="Unassembled WGS sequence"/>
</dbReference>
<organism evidence="2 3">
    <name type="scientific">Actinomadura fulvescens</name>
    <dbReference type="NCBI Taxonomy" id="46160"/>
    <lineage>
        <taxon>Bacteria</taxon>
        <taxon>Bacillati</taxon>
        <taxon>Actinomycetota</taxon>
        <taxon>Actinomycetes</taxon>
        <taxon>Streptosporangiales</taxon>
        <taxon>Thermomonosporaceae</taxon>
        <taxon>Actinomadura</taxon>
    </lineage>
</organism>
<dbReference type="EMBL" id="BAAATD010000011">
    <property type="protein sequence ID" value="GAA2623597.1"/>
    <property type="molecule type" value="Genomic_DNA"/>
</dbReference>
<keyword evidence="1" id="KW-0732">Signal</keyword>
<accession>A0ABP6CTC2</accession>
<evidence type="ECO:0000313" key="3">
    <source>
        <dbReference type="Proteomes" id="UP001501509"/>
    </source>
</evidence>
<proteinExistence type="predicted"/>
<dbReference type="RefSeq" id="WP_344546741.1">
    <property type="nucleotide sequence ID" value="NZ_BAAATD010000011.1"/>
</dbReference>
<evidence type="ECO:0000256" key="1">
    <source>
        <dbReference type="SAM" id="SignalP"/>
    </source>
</evidence>
<gene>
    <name evidence="2" type="ORF">GCM10010411_69740</name>
</gene>
<keyword evidence="3" id="KW-1185">Reference proteome</keyword>
<feature type="chain" id="PRO_5046140611" evidence="1">
    <location>
        <begin position="30"/>
        <end position="178"/>
    </location>
</feature>
<reference evidence="3" key="1">
    <citation type="journal article" date="2019" name="Int. J. Syst. Evol. Microbiol.">
        <title>The Global Catalogue of Microorganisms (GCM) 10K type strain sequencing project: providing services to taxonomists for standard genome sequencing and annotation.</title>
        <authorList>
            <consortium name="The Broad Institute Genomics Platform"/>
            <consortium name="The Broad Institute Genome Sequencing Center for Infectious Disease"/>
            <person name="Wu L."/>
            <person name="Ma J."/>
        </authorList>
    </citation>
    <scope>NUCLEOTIDE SEQUENCE [LARGE SCALE GENOMIC DNA]</scope>
    <source>
        <strain evidence="3">JCM 6833</strain>
    </source>
</reference>
<name>A0ABP6CTC2_9ACTN</name>
<sequence>MTIRRRARVTALTAFVLLGTAGAGVWAHAAGGDPADKDAAAAKARYIATVDALCVAAETALEGQRVDTFADEVAELAAAARSMSGTAARIEAVPPPPADAARLRREFVEPAKRMAARLTEDAGRADRAFRAGDRTTARKIIDGSLTANPLEENMRAFAERYGFRACAGQGAEDGDPEM</sequence>
<feature type="signal peptide" evidence="1">
    <location>
        <begin position="1"/>
        <end position="29"/>
    </location>
</feature>
<evidence type="ECO:0000313" key="2">
    <source>
        <dbReference type="EMBL" id="GAA2623597.1"/>
    </source>
</evidence>